<sequence length="316" mass="37562">MKIAYYEENSYHTEIMGTFLQYFSNLDAEIVVYNTSDKSYTVNYFQKYCNFVLKPHTELLNDYELYDKIVIGSSAETKDFVAKIGNIDYDKYIFVCHHPNDIKYDIKSVYKNIIVVTPLNCINSNVKYIMPIHNYFMDIIPKEENILTIIGRFKDTNRDTYDLINLINNYAYLNFKIYIFSRAKKFIPKILFRLSEIYPQKLQIFLKINSEKMEHYLKQTKYILPLVNKNSWYHKDRLSGSIAMAYNYNIPLIIDERLRNIYNIEHCVVYTNSLSEIIHKVVNASTENYNILVSKFVESKNKIVEENNKILEDLDK</sequence>
<gene>
    <name evidence="1" type="ORF">Satyrvirus33_7</name>
</gene>
<protein>
    <submittedName>
        <fullName evidence="1">Uncharacterized protein</fullName>
    </submittedName>
</protein>
<reference evidence="1" key="1">
    <citation type="submission" date="2018-10" db="EMBL/GenBank/DDBJ databases">
        <title>Hidden diversity of soil giant viruses.</title>
        <authorList>
            <person name="Schulz F."/>
            <person name="Alteio L."/>
            <person name="Goudeau D."/>
            <person name="Ryan E.M."/>
            <person name="Malmstrom R.R."/>
            <person name="Blanchard J."/>
            <person name="Woyke T."/>
        </authorList>
    </citation>
    <scope>NUCLEOTIDE SEQUENCE</scope>
    <source>
        <strain evidence="1">SAV1</strain>
    </source>
</reference>
<evidence type="ECO:0000313" key="1">
    <source>
        <dbReference type="EMBL" id="AYV85717.1"/>
    </source>
</evidence>
<name>A0A3G5AEW5_9VIRU</name>
<proteinExistence type="predicted"/>
<organism evidence="1">
    <name type="scientific">Satyrvirus sp</name>
    <dbReference type="NCBI Taxonomy" id="2487771"/>
    <lineage>
        <taxon>Viruses</taxon>
        <taxon>Varidnaviria</taxon>
        <taxon>Bamfordvirae</taxon>
        <taxon>Nucleocytoviricota</taxon>
        <taxon>Megaviricetes</taxon>
        <taxon>Imitervirales</taxon>
        <taxon>Mimiviridae</taxon>
        <taxon>Megamimivirinae</taxon>
    </lineage>
</organism>
<dbReference type="EMBL" id="MK072469">
    <property type="protein sequence ID" value="AYV85717.1"/>
    <property type="molecule type" value="Genomic_DNA"/>
</dbReference>
<accession>A0A3G5AEW5</accession>